<dbReference type="InterPro" id="IPR050524">
    <property type="entry name" value="APC_YAT"/>
</dbReference>
<evidence type="ECO:0000256" key="5">
    <source>
        <dbReference type="ARBA" id="ARBA00023136"/>
    </source>
</evidence>
<proteinExistence type="predicted"/>
<dbReference type="EMBL" id="JMSN01000049">
    <property type="protein sequence ID" value="KDN44683.1"/>
    <property type="molecule type" value="Genomic_DNA"/>
</dbReference>
<comment type="subcellular location">
    <subcellularLocation>
        <location evidence="1">Membrane</location>
        <topology evidence="1">Multi-pass membrane protein</topology>
    </subcellularLocation>
</comment>
<dbReference type="GO" id="GO:0015171">
    <property type="term" value="F:amino acid transmembrane transporter activity"/>
    <property type="evidence" value="ECO:0007669"/>
    <property type="project" value="TreeGrafter"/>
</dbReference>
<dbReference type="OMA" id="YFFDPAM"/>
<sequence>MAPVDLDLSFDDVEYGAARSRSRSSLSDRSGYDTAPSILSPSGKAGISEPVLAAAEERQDKTRSATADASSSSDKIGTDPESQQDGVDLSSPYLPHHPENETRVAAIAGERKDYGHLDFEGLDPDLVRTLIKDEGVRQGLNQRHLQLIALAGAIGTGLFLSTGFSLQQSGPLGLLLSFILVGTFVIGIVLCLSEMACLAPTSGSYIRFTSMFADKALGFATGLCLVFGCAITLPTEIVACVVLVQYWTYFAPALFVTVFAIPLILTNLTFVRWYGELEAFFAMLKILLVVILVITGIVIDAGGGPNGQVIGVAYWHNPGPWQKYLVQSGAGYWYGFWSCLINAAFSYAGVESVAMAAAETKSPRQNIRKAAKRVFFRVFFLYILSLFIVTLIVPSDDERLNTDSGTASQSPFVIAFQRAGISVLPSFTNAIVLTSAFSSGNQAVLSGSRALLGLSLDGLVPKFFRRTNRFGTPWIAVLTVCSLIPLAYTVVSSEATSVFFYLTYLSASGTLWSWTAISVAYLQVYYGMKKQGISRDSLPYKSPLQPYLTWWSLCGCLFILITSGFKNFVQPSKNFDVQSFLSSYLTLFINLSLFIIWKVVKKTRWLRLQDVPVMPWLMQFQQNPETPLKPDGGWRRIVTILWA</sequence>
<reference evidence="9 10" key="1">
    <citation type="submission" date="2014-05" db="EMBL/GenBank/DDBJ databases">
        <title>Draft genome sequence of a rare smut relative, Tilletiaria anomala UBC 951.</title>
        <authorList>
            <consortium name="DOE Joint Genome Institute"/>
            <person name="Toome M."/>
            <person name="Kuo A."/>
            <person name="Henrissat B."/>
            <person name="Lipzen A."/>
            <person name="Tritt A."/>
            <person name="Yoshinaga Y."/>
            <person name="Zane M."/>
            <person name="Barry K."/>
            <person name="Grigoriev I.V."/>
            <person name="Spatafora J.W."/>
            <person name="Aimea M.C."/>
        </authorList>
    </citation>
    <scope>NUCLEOTIDE SEQUENCE [LARGE SCALE GENOMIC DNA]</scope>
    <source>
        <strain evidence="9 10">UBC 951</strain>
    </source>
</reference>
<feature type="transmembrane region" description="Helical" evidence="7">
    <location>
        <begin position="548"/>
        <end position="569"/>
    </location>
</feature>
<keyword evidence="2" id="KW-0813">Transport</keyword>
<feature type="transmembrane region" description="Helical" evidence="7">
    <location>
        <begin position="172"/>
        <end position="195"/>
    </location>
</feature>
<dbReference type="GeneID" id="25261464"/>
<evidence type="ECO:0000256" key="7">
    <source>
        <dbReference type="SAM" id="Phobius"/>
    </source>
</evidence>
<feature type="transmembrane region" description="Helical" evidence="7">
    <location>
        <begin position="581"/>
        <end position="600"/>
    </location>
</feature>
<evidence type="ECO:0000256" key="4">
    <source>
        <dbReference type="ARBA" id="ARBA00022989"/>
    </source>
</evidence>
<evidence type="ECO:0000313" key="9">
    <source>
        <dbReference type="EMBL" id="KDN44683.1"/>
    </source>
</evidence>
<dbReference type="STRING" id="1037660.A0A066VWK9"/>
<dbReference type="AlphaFoldDB" id="A0A066VWK9"/>
<keyword evidence="10" id="KW-1185">Reference proteome</keyword>
<keyword evidence="4 7" id="KW-1133">Transmembrane helix</keyword>
<gene>
    <name evidence="9" type="ORF">K437DRAFT_130369</name>
</gene>
<evidence type="ECO:0000313" key="10">
    <source>
        <dbReference type="Proteomes" id="UP000027361"/>
    </source>
</evidence>
<evidence type="ECO:0000256" key="1">
    <source>
        <dbReference type="ARBA" id="ARBA00004141"/>
    </source>
</evidence>
<feature type="transmembrane region" description="Helical" evidence="7">
    <location>
        <begin position="246"/>
        <end position="265"/>
    </location>
</feature>
<feature type="compositionally biased region" description="Low complexity" evidence="6">
    <location>
        <begin position="64"/>
        <end position="75"/>
    </location>
</feature>
<dbReference type="HOGENOM" id="CLU_007946_12_1_1"/>
<feature type="transmembrane region" description="Helical" evidence="7">
    <location>
        <begin position="216"/>
        <end position="234"/>
    </location>
</feature>
<feature type="domain" description="Amino acid permease/ SLC12A" evidence="8">
    <location>
        <begin position="144"/>
        <end position="605"/>
    </location>
</feature>
<dbReference type="InterPro" id="IPR004841">
    <property type="entry name" value="AA-permease/SLC12A_dom"/>
</dbReference>
<comment type="caution">
    <text evidence="9">The sequence shown here is derived from an EMBL/GenBank/DDBJ whole genome shotgun (WGS) entry which is preliminary data.</text>
</comment>
<organism evidence="9 10">
    <name type="scientific">Tilletiaria anomala (strain ATCC 24038 / CBS 436.72 / UBC 951)</name>
    <dbReference type="NCBI Taxonomy" id="1037660"/>
    <lineage>
        <taxon>Eukaryota</taxon>
        <taxon>Fungi</taxon>
        <taxon>Dikarya</taxon>
        <taxon>Basidiomycota</taxon>
        <taxon>Ustilaginomycotina</taxon>
        <taxon>Exobasidiomycetes</taxon>
        <taxon>Georgefischeriales</taxon>
        <taxon>Tilletiariaceae</taxon>
        <taxon>Tilletiaria</taxon>
    </lineage>
</organism>
<evidence type="ECO:0000256" key="6">
    <source>
        <dbReference type="SAM" id="MobiDB-lite"/>
    </source>
</evidence>
<dbReference type="FunFam" id="1.20.1740.10:FF:000001">
    <property type="entry name" value="Amino acid permease"/>
    <property type="match status" value="1"/>
</dbReference>
<dbReference type="InParanoid" id="A0A066VWK9"/>
<feature type="transmembrane region" description="Helical" evidence="7">
    <location>
        <begin position="472"/>
        <end position="491"/>
    </location>
</feature>
<feature type="transmembrane region" description="Helical" evidence="7">
    <location>
        <begin position="277"/>
        <end position="299"/>
    </location>
</feature>
<name>A0A066VWK9_TILAU</name>
<evidence type="ECO:0000259" key="8">
    <source>
        <dbReference type="Pfam" id="PF00324"/>
    </source>
</evidence>
<feature type="transmembrane region" description="Helical" evidence="7">
    <location>
        <begin position="374"/>
        <end position="393"/>
    </location>
</feature>
<accession>A0A066VWK9</accession>
<dbReference type="PANTHER" id="PTHR43341">
    <property type="entry name" value="AMINO ACID PERMEASE"/>
    <property type="match status" value="1"/>
</dbReference>
<evidence type="ECO:0000256" key="2">
    <source>
        <dbReference type="ARBA" id="ARBA00022448"/>
    </source>
</evidence>
<keyword evidence="3 7" id="KW-0812">Transmembrane</keyword>
<feature type="transmembrane region" description="Helical" evidence="7">
    <location>
        <begin position="511"/>
        <end position="528"/>
    </location>
</feature>
<evidence type="ECO:0000256" key="3">
    <source>
        <dbReference type="ARBA" id="ARBA00022692"/>
    </source>
</evidence>
<dbReference type="RefSeq" id="XP_013242857.1">
    <property type="nucleotide sequence ID" value="XM_013387403.1"/>
</dbReference>
<feature type="transmembrane region" description="Helical" evidence="7">
    <location>
        <begin position="332"/>
        <end position="354"/>
    </location>
</feature>
<dbReference type="Proteomes" id="UP000027361">
    <property type="component" value="Unassembled WGS sequence"/>
</dbReference>
<dbReference type="Pfam" id="PF00324">
    <property type="entry name" value="AA_permease"/>
    <property type="match status" value="1"/>
</dbReference>
<dbReference type="OrthoDB" id="10062876at2759"/>
<feature type="region of interest" description="Disordered" evidence="6">
    <location>
        <begin position="1"/>
        <end position="97"/>
    </location>
</feature>
<dbReference type="GO" id="GO:0016020">
    <property type="term" value="C:membrane"/>
    <property type="evidence" value="ECO:0007669"/>
    <property type="project" value="UniProtKB-SubCell"/>
</dbReference>
<dbReference type="PANTHER" id="PTHR43341:SF18">
    <property type="entry name" value="AMINO ACID PERMEASE_ SLC12A DOMAIN-CONTAINING PROTEIN"/>
    <property type="match status" value="1"/>
</dbReference>
<keyword evidence="5 7" id="KW-0472">Membrane</keyword>
<dbReference type="Gene3D" id="1.20.1740.10">
    <property type="entry name" value="Amino acid/polyamine transporter I"/>
    <property type="match status" value="1"/>
</dbReference>
<protein>
    <recommendedName>
        <fullName evidence="8">Amino acid permease/ SLC12A domain-containing protein</fullName>
    </recommendedName>
</protein>
<feature type="transmembrane region" description="Helical" evidence="7">
    <location>
        <begin position="147"/>
        <end position="166"/>
    </location>
</feature>